<dbReference type="AlphaFoldDB" id="A0A8J6U9Q5"/>
<dbReference type="PROSITE" id="PS51257">
    <property type="entry name" value="PROKAR_LIPOPROTEIN"/>
    <property type="match status" value="1"/>
</dbReference>
<accession>A0A8J6U9Q5</accession>
<keyword evidence="2" id="KW-1185">Reference proteome</keyword>
<dbReference type="EMBL" id="JACVXC010000001">
    <property type="protein sequence ID" value="MBD0834388.1"/>
    <property type="molecule type" value="Genomic_DNA"/>
</dbReference>
<evidence type="ECO:0000313" key="1">
    <source>
        <dbReference type="EMBL" id="MBD0834388.1"/>
    </source>
</evidence>
<dbReference type="RefSeq" id="WP_188214863.1">
    <property type="nucleotide sequence ID" value="NZ_BAABGH010000004.1"/>
</dbReference>
<name>A0A8J6U9Q5_9FLAO</name>
<reference evidence="1" key="2">
    <citation type="submission" date="2020-09" db="EMBL/GenBank/DDBJ databases">
        <authorList>
            <person name="Wu Z."/>
        </authorList>
    </citation>
    <scope>NUCLEOTIDE SEQUENCE</scope>
    <source>
        <strain evidence="1">SC17</strain>
    </source>
</reference>
<proteinExistence type="predicted"/>
<protein>
    <submittedName>
        <fullName evidence="1">Uncharacterized protein</fullName>
    </submittedName>
</protein>
<comment type="caution">
    <text evidence="1">The sequence shown here is derived from an EMBL/GenBank/DDBJ whole genome shotgun (WGS) entry which is preliminary data.</text>
</comment>
<evidence type="ECO:0000313" key="2">
    <source>
        <dbReference type="Proteomes" id="UP000602057"/>
    </source>
</evidence>
<gene>
    <name evidence="1" type="ORF">ICJ84_02945</name>
</gene>
<sequence>MYKKNLIYILFSGVFGILLMMSCEQDIVFPDPGFELEDRAVEVRRDTADYYDINLRMNVPNKVAQIEILDARQYESIETISEYNGQSKFDFNYRIDLRSFEKDTTLAYIIKITDQDTRTFNSGFKIRVRPFSFPTLRLVGGENIAVAAPAYFLRGIITTGLNAVSSVQIYFKGEEQYAFEANPDDEPIREMPLKQLVFLGNLEEGQEYDLDIVIEDDKGQVSTTTVKVRKSSIIKRPRKINFVQHNGTEVEINLTYNEAGDVTKMDYLYANGQNYYHEFSYNDLGQIDTLMYRSGIVGSFFHREDFRYFSYVEGTNQIATIGRQIFDYEYGELASSGGVTTDVQDVVYDGVTSKMVSYRRGSTFVDNIRYEDPFNLGEHIFAEYWQDDGYIGSAVRRQHRSEYDPVISPLFTEKFPPFIFTTDVVLAVFNDLFWTKYVPIKTVPTSTSYNGTYLHKPTYTYETDNEGNIVKLIKLYNGGSSFGGYPGSTAVYNFIY</sequence>
<reference evidence="1" key="1">
    <citation type="journal article" date="2013" name="Int. J. Syst. Evol. Microbiol.">
        <title>Aestuariibaculum suncheonense gen. nov., sp. nov., a marine bacterium of the family Flavobacteriaceae isolated from a tidal flat and emended descriptions of the genera Gaetbulibacter and Tamlana.</title>
        <authorList>
            <person name="Jeong S.H."/>
            <person name="Park M.S."/>
            <person name="Jin H.M."/>
            <person name="Lee K."/>
            <person name="Park W."/>
            <person name="Jeon C.O."/>
        </authorList>
    </citation>
    <scope>NUCLEOTIDE SEQUENCE</scope>
    <source>
        <strain evidence="1">SC17</strain>
    </source>
</reference>
<dbReference type="Proteomes" id="UP000602057">
    <property type="component" value="Unassembled WGS sequence"/>
</dbReference>
<organism evidence="1 2">
    <name type="scientific">Aestuariibaculum suncheonense</name>
    <dbReference type="NCBI Taxonomy" id="1028745"/>
    <lineage>
        <taxon>Bacteria</taxon>
        <taxon>Pseudomonadati</taxon>
        <taxon>Bacteroidota</taxon>
        <taxon>Flavobacteriia</taxon>
        <taxon>Flavobacteriales</taxon>
        <taxon>Flavobacteriaceae</taxon>
    </lineage>
</organism>